<dbReference type="PANTHER" id="PTHR48090">
    <property type="entry name" value="UNDECAPRENYL-PHOSPHATE 4-DEOXY-4-FORMAMIDO-L-ARABINOSE TRANSFERASE-RELATED"/>
    <property type="match status" value="1"/>
</dbReference>
<name>A0A382E1Y5_9ZZZZ</name>
<dbReference type="EMBL" id="UINC01041928">
    <property type="protein sequence ID" value="SVB43857.1"/>
    <property type="molecule type" value="Genomic_DNA"/>
</dbReference>
<dbReference type="Pfam" id="PF00535">
    <property type="entry name" value="Glycos_transf_2"/>
    <property type="match status" value="1"/>
</dbReference>
<protein>
    <recommendedName>
        <fullName evidence="1">Glycosyltransferase 2-like domain-containing protein</fullName>
    </recommendedName>
</protein>
<feature type="domain" description="Glycosyltransferase 2-like" evidence="1">
    <location>
        <begin position="4"/>
        <end position="164"/>
    </location>
</feature>
<dbReference type="PANTHER" id="PTHR48090:SF7">
    <property type="entry name" value="RFBJ PROTEIN"/>
    <property type="match status" value="1"/>
</dbReference>
<dbReference type="CDD" id="cd04179">
    <property type="entry name" value="DPM_DPG-synthase_like"/>
    <property type="match status" value="1"/>
</dbReference>
<dbReference type="InterPro" id="IPR029044">
    <property type="entry name" value="Nucleotide-diphossugar_trans"/>
</dbReference>
<dbReference type="InterPro" id="IPR001173">
    <property type="entry name" value="Glyco_trans_2-like"/>
</dbReference>
<accession>A0A382E1Y5</accession>
<gene>
    <name evidence="2" type="ORF">METZ01_LOCUS196711</name>
</gene>
<dbReference type="AlphaFoldDB" id="A0A382E1Y5"/>
<sequence>MKLSVVIPVYNERKTLDELISRVEAVNLEKEIIIVDDASTDGTRDLLKKYEEREKFKVIYQSRNAGKGSALRVGFDKAEGEIIIVQDADLEYDPKDYPLLLEPILDGRADVVYGSRFLGGTHRVFFFWHYVGNKVLTTLSNMCTNLCLTDMETGYKVFRKEALDAFILKCNRFGFEPEFTSKVARNNFRIYEVPISYSGRGYEEGKKINWKDGVAALWFIFRFRFFN</sequence>
<reference evidence="2" key="1">
    <citation type="submission" date="2018-05" db="EMBL/GenBank/DDBJ databases">
        <authorList>
            <person name="Lanie J.A."/>
            <person name="Ng W.-L."/>
            <person name="Kazmierczak K.M."/>
            <person name="Andrzejewski T.M."/>
            <person name="Davidsen T.M."/>
            <person name="Wayne K.J."/>
            <person name="Tettelin H."/>
            <person name="Glass J.I."/>
            <person name="Rusch D."/>
            <person name="Podicherti R."/>
            <person name="Tsui H.-C.T."/>
            <person name="Winkler M.E."/>
        </authorList>
    </citation>
    <scope>NUCLEOTIDE SEQUENCE</scope>
</reference>
<evidence type="ECO:0000259" key="1">
    <source>
        <dbReference type="Pfam" id="PF00535"/>
    </source>
</evidence>
<dbReference type="InterPro" id="IPR050256">
    <property type="entry name" value="Glycosyltransferase_2"/>
</dbReference>
<dbReference type="SUPFAM" id="SSF53448">
    <property type="entry name" value="Nucleotide-diphospho-sugar transferases"/>
    <property type="match status" value="1"/>
</dbReference>
<organism evidence="2">
    <name type="scientific">marine metagenome</name>
    <dbReference type="NCBI Taxonomy" id="408172"/>
    <lineage>
        <taxon>unclassified sequences</taxon>
        <taxon>metagenomes</taxon>
        <taxon>ecological metagenomes</taxon>
    </lineage>
</organism>
<evidence type="ECO:0000313" key="2">
    <source>
        <dbReference type="EMBL" id="SVB43857.1"/>
    </source>
</evidence>
<dbReference type="Gene3D" id="3.90.550.10">
    <property type="entry name" value="Spore Coat Polysaccharide Biosynthesis Protein SpsA, Chain A"/>
    <property type="match status" value="1"/>
</dbReference>
<proteinExistence type="predicted"/>